<keyword evidence="2 5" id="KW-0808">Transferase</keyword>
<accession>A0A1E3S094</accession>
<evidence type="ECO:0000313" key="6">
    <source>
        <dbReference type="Proteomes" id="UP000094243"/>
    </source>
</evidence>
<dbReference type="EMBL" id="MIGZ01000017">
    <property type="protein sequence ID" value="ODQ95520.1"/>
    <property type="molecule type" value="Genomic_DNA"/>
</dbReference>
<dbReference type="SUPFAM" id="SSF53335">
    <property type="entry name" value="S-adenosyl-L-methionine-dependent methyltransferases"/>
    <property type="match status" value="1"/>
</dbReference>
<dbReference type="PANTHER" id="PTHR43464:SF19">
    <property type="entry name" value="UBIQUINONE BIOSYNTHESIS O-METHYLTRANSFERASE, MITOCHONDRIAL"/>
    <property type="match status" value="1"/>
</dbReference>
<dbReference type="InterPro" id="IPR029063">
    <property type="entry name" value="SAM-dependent_MTases_sf"/>
</dbReference>
<dbReference type="GO" id="GO:0008168">
    <property type="term" value="F:methyltransferase activity"/>
    <property type="evidence" value="ECO:0007669"/>
    <property type="project" value="UniProtKB-KW"/>
</dbReference>
<comment type="caution">
    <text evidence="5">The sequence shown here is derived from an EMBL/GenBank/DDBJ whole genome shotgun (WGS) entry which is preliminary data.</text>
</comment>
<dbReference type="CDD" id="cd02440">
    <property type="entry name" value="AdoMet_MTases"/>
    <property type="match status" value="1"/>
</dbReference>
<reference evidence="6" key="1">
    <citation type="submission" date="2016-09" db="EMBL/GenBank/DDBJ databases">
        <authorList>
            <person name="Greninger A.L."/>
            <person name="Jerome K.R."/>
            <person name="Mcnair B."/>
            <person name="Wallis C."/>
            <person name="Fang F."/>
        </authorList>
    </citation>
    <scope>NUCLEOTIDE SEQUENCE [LARGE SCALE GENOMIC DNA]</scope>
    <source>
        <strain evidence="6">M7</strain>
    </source>
</reference>
<gene>
    <name evidence="5" type="ORF">BHQ17_04885</name>
</gene>
<organism evidence="5 6">
    <name type="scientific">Mycolicibacterium holsaticum</name>
    <dbReference type="NCBI Taxonomy" id="152142"/>
    <lineage>
        <taxon>Bacteria</taxon>
        <taxon>Bacillati</taxon>
        <taxon>Actinomycetota</taxon>
        <taxon>Actinomycetes</taxon>
        <taxon>Mycobacteriales</taxon>
        <taxon>Mycobacteriaceae</taxon>
        <taxon>Mycolicibacterium</taxon>
    </lineage>
</organism>
<dbReference type="Proteomes" id="UP000094243">
    <property type="component" value="Unassembled WGS sequence"/>
</dbReference>
<keyword evidence="6" id="KW-1185">Reference proteome</keyword>
<dbReference type="OrthoDB" id="9786503at2"/>
<dbReference type="InterPro" id="IPR041698">
    <property type="entry name" value="Methyltransf_25"/>
</dbReference>
<sequence length="182" mass="19686">MSERDRVRWEERYQSRAAPSVADVRIPAVFTAYQDIFPTEGRVLDLACGPGLASVWLARRGMEVWGVDVSPTAIDHARDLAARSGVGDRCRFDVVDLDSGLPAGPPADVVVCHRFRDRRLDQPITERLAPRGLLAISALSVVGADPGPFRVAPGELTTAFAQLDVIASGEGDGEAWLLARKP</sequence>
<evidence type="ECO:0000256" key="1">
    <source>
        <dbReference type="ARBA" id="ARBA00022603"/>
    </source>
</evidence>
<dbReference type="GO" id="GO:0032259">
    <property type="term" value="P:methylation"/>
    <property type="evidence" value="ECO:0007669"/>
    <property type="project" value="UniProtKB-KW"/>
</dbReference>
<keyword evidence="3" id="KW-0949">S-adenosyl-L-methionine</keyword>
<keyword evidence="1 5" id="KW-0489">Methyltransferase</keyword>
<proteinExistence type="predicted"/>
<dbReference type="AlphaFoldDB" id="A0A1E3S094"/>
<dbReference type="Pfam" id="PF13649">
    <property type="entry name" value="Methyltransf_25"/>
    <property type="match status" value="1"/>
</dbReference>
<dbReference type="PANTHER" id="PTHR43464">
    <property type="entry name" value="METHYLTRANSFERASE"/>
    <property type="match status" value="1"/>
</dbReference>
<name>A0A1E3S094_9MYCO</name>
<evidence type="ECO:0000259" key="4">
    <source>
        <dbReference type="Pfam" id="PF13649"/>
    </source>
</evidence>
<dbReference type="Gene3D" id="3.40.50.150">
    <property type="entry name" value="Vaccinia Virus protein VP39"/>
    <property type="match status" value="1"/>
</dbReference>
<feature type="domain" description="Methyltransferase" evidence="4">
    <location>
        <begin position="43"/>
        <end position="114"/>
    </location>
</feature>
<dbReference type="RefSeq" id="WP_069404105.1">
    <property type="nucleotide sequence ID" value="NZ_MIGZ01000017.1"/>
</dbReference>
<evidence type="ECO:0000256" key="3">
    <source>
        <dbReference type="ARBA" id="ARBA00022691"/>
    </source>
</evidence>
<evidence type="ECO:0000256" key="2">
    <source>
        <dbReference type="ARBA" id="ARBA00022679"/>
    </source>
</evidence>
<protein>
    <submittedName>
        <fullName evidence="5">SAM-dependent methyltransferase</fullName>
    </submittedName>
</protein>
<evidence type="ECO:0000313" key="5">
    <source>
        <dbReference type="EMBL" id="ODQ95520.1"/>
    </source>
</evidence>